<name>A0A1I2FH09_9BACT</name>
<reference evidence="2 3" key="1">
    <citation type="submission" date="2016-10" db="EMBL/GenBank/DDBJ databases">
        <authorList>
            <person name="de Groot N.N."/>
        </authorList>
    </citation>
    <scope>NUCLEOTIDE SEQUENCE [LARGE SCALE GENOMIC DNA]</scope>
    <source>
        <strain evidence="2 3">DSM 19012</strain>
    </source>
</reference>
<dbReference type="RefSeq" id="WP_010527651.1">
    <property type="nucleotide sequence ID" value="NZ_AFSL01000057.1"/>
</dbReference>
<dbReference type="InParanoid" id="A0A1I2FH09"/>
<evidence type="ECO:0000259" key="1">
    <source>
        <dbReference type="Pfam" id="PF14587"/>
    </source>
</evidence>
<dbReference type="EMBL" id="FONA01000029">
    <property type="protein sequence ID" value="SFF04027.1"/>
    <property type="molecule type" value="Genomic_DNA"/>
</dbReference>
<dbReference type="PANTHER" id="PTHR42767">
    <property type="entry name" value="ENDO-BETA-1,6-GALACTANASE"/>
    <property type="match status" value="1"/>
</dbReference>
<sequence length="532" mass="61064">MRGTTFIIAVLICISASVFGQKGKLISFNIEPEREFQVIHSFGASDAWRCQFIGLNWPEAKKQQMARWLFSKELDKKGNPLGIGLSMWRFYLGAGSMEQGDSSGIVNPWRRAECFLTADGTYDWSKHAGQQWFLKQALKYGVENTMAFSISAPVFYTVNGKAFSPGEGRTTLNVRDDYLDDYARFLVDVCQYFEQEGLGFDYLSPFNEPQWSWDNPTQEGTPATNEDLFLFTHLLNHEMQKRGLKTQLALGEAAEYQFLYQKSNKHLGASEQFYDFLSPESPYYVGKYSHVAPLFSAHSYFTTWPVEKLIDVRKKVRESLDKINPAFDFWQSEFCILEKNDDIKGGHGRDLGMGTALYVARVIHYDLTLANATSWQWWTAITQCNYKDGLIYIDNGNDGIPSQNHPDNEKLKYDGHFHDSKLLWALGNYSRFVRPGMVRVNVLLDDGNDLYQQARSLMVSAYKNNIADEIVVVAVNYSDDVYDVNINNSERYEKDVKTYITSETHDLAFFREKIDNLKIAPRSVKTIILKIR</sequence>
<dbReference type="InterPro" id="IPR017853">
    <property type="entry name" value="GH"/>
</dbReference>
<organism evidence="2 3">
    <name type="scientific">Thermophagus xiamenensis</name>
    <dbReference type="NCBI Taxonomy" id="385682"/>
    <lineage>
        <taxon>Bacteria</taxon>
        <taxon>Pseudomonadati</taxon>
        <taxon>Bacteroidota</taxon>
        <taxon>Bacteroidia</taxon>
        <taxon>Marinilabiliales</taxon>
        <taxon>Marinilabiliaceae</taxon>
        <taxon>Thermophagus</taxon>
    </lineage>
</organism>
<dbReference type="eggNOG" id="COG5520">
    <property type="taxonomic scope" value="Bacteria"/>
</dbReference>
<dbReference type="Gene3D" id="2.60.40.1180">
    <property type="entry name" value="Golgi alpha-mannosidase II"/>
    <property type="match status" value="1"/>
</dbReference>
<dbReference type="STRING" id="385682.SAMN05444380_1295"/>
<dbReference type="SUPFAM" id="SSF51011">
    <property type="entry name" value="Glycosyl hydrolase domain"/>
    <property type="match status" value="1"/>
</dbReference>
<feature type="domain" description="Endo-beta-1,6-galactanase-like" evidence="1">
    <location>
        <begin position="28"/>
        <end position="392"/>
    </location>
</feature>
<dbReference type="InterPro" id="IPR013780">
    <property type="entry name" value="Glyco_hydro_b"/>
</dbReference>
<dbReference type="Pfam" id="PF14587">
    <property type="entry name" value="Glyco_hydr_30_2"/>
    <property type="match status" value="1"/>
</dbReference>
<dbReference type="Proteomes" id="UP000181976">
    <property type="component" value="Unassembled WGS sequence"/>
</dbReference>
<dbReference type="GO" id="GO:0004553">
    <property type="term" value="F:hydrolase activity, hydrolyzing O-glycosyl compounds"/>
    <property type="evidence" value="ECO:0007669"/>
    <property type="project" value="InterPro"/>
</dbReference>
<dbReference type="InterPro" id="IPR039514">
    <property type="entry name" value="6GAL-like"/>
</dbReference>
<proteinExistence type="predicted"/>
<evidence type="ECO:0000313" key="3">
    <source>
        <dbReference type="Proteomes" id="UP000181976"/>
    </source>
</evidence>
<dbReference type="InterPro" id="IPR039743">
    <property type="entry name" value="6GAL/EXGAL"/>
</dbReference>
<dbReference type="Gene3D" id="3.20.20.80">
    <property type="entry name" value="Glycosidases"/>
    <property type="match status" value="1"/>
</dbReference>
<gene>
    <name evidence="2" type="ORF">SAMN05444380_1295</name>
</gene>
<dbReference type="AlphaFoldDB" id="A0A1I2FH09"/>
<accession>A0A1I2FH09</accession>
<protein>
    <submittedName>
        <fullName evidence="2">O-Glycosyl hydrolase</fullName>
    </submittedName>
</protein>
<evidence type="ECO:0000313" key="2">
    <source>
        <dbReference type="EMBL" id="SFF04027.1"/>
    </source>
</evidence>
<dbReference type="SUPFAM" id="SSF51445">
    <property type="entry name" value="(Trans)glycosidases"/>
    <property type="match status" value="1"/>
</dbReference>
<dbReference type="PANTHER" id="PTHR42767:SF1">
    <property type="entry name" value="ENDO-BETA-1,6-GALACTANASE-LIKE DOMAIN-CONTAINING PROTEIN"/>
    <property type="match status" value="1"/>
</dbReference>
<keyword evidence="3" id="KW-1185">Reference proteome</keyword>
<keyword evidence="2" id="KW-0378">Hydrolase</keyword>